<keyword evidence="3" id="KW-1185">Reference proteome</keyword>
<reference evidence="2 3" key="1">
    <citation type="journal article" date="2014" name="Genome Announc.">
        <title>Draft Genome Sequence of Lysobacter capsici AZ78, a Bacterium Antagonistic to Plant-Pathogenic Oomycetes.</title>
        <authorList>
            <person name="Puopolo G."/>
            <person name="Sonego P."/>
            <person name="Engelen K."/>
            <person name="Pertot I."/>
        </authorList>
    </citation>
    <scope>NUCLEOTIDE SEQUENCE [LARGE SCALE GENOMIC DNA]</scope>
    <source>
        <strain evidence="2 3">AZ78</strain>
    </source>
</reference>
<sequence length="158" mass="16547">MDSNNPYEAPASAILDVQGDTGLPVFRTSGIYIATFMGSILAGGWVLAMNHDALGQHDLARKARWSGLAGIITVVVLSLLLPEKIPGVVYLIPQMAVVSYWLKQTLQGDAIAARVAAGLPMRSNWVAAGIGLLAVLALMAVAVLVVAIAIYGFGVEFA</sequence>
<keyword evidence="1" id="KW-0812">Transmembrane</keyword>
<accession>A0A108UBK0</accession>
<dbReference type="Proteomes" id="UP000023435">
    <property type="component" value="Unassembled WGS sequence"/>
</dbReference>
<feature type="transmembrane region" description="Helical" evidence="1">
    <location>
        <begin position="31"/>
        <end position="51"/>
    </location>
</feature>
<keyword evidence="1" id="KW-1133">Transmembrane helix</keyword>
<comment type="caution">
    <text evidence="2">The sequence shown here is derived from an EMBL/GenBank/DDBJ whole genome shotgun (WGS) entry which is preliminary data.</text>
</comment>
<proteinExistence type="predicted"/>
<dbReference type="GeneID" id="97905584"/>
<name>A0A108UBK0_9GAMM</name>
<feature type="transmembrane region" description="Helical" evidence="1">
    <location>
        <begin position="124"/>
        <end position="153"/>
    </location>
</feature>
<gene>
    <name evidence="2" type="ORF">AZ78_3629</name>
</gene>
<organism evidence="2 3">
    <name type="scientific">Lysobacter capsici AZ78</name>
    <dbReference type="NCBI Taxonomy" id="1444315"/>
    <lineage>
        <taxon>Bacteria</taxon>
        <taxon>Pseudomonadati</taxon>
        <taxon>Pseudomonadota</taxon>
        <taxon>Gammaproteobacteria</taxon>
        <taxon>Lysobacterales</taxon>
        <taxon>Lysobacteraceae</taxon>
        <taxon>Lysobacter</taxon>
    </lineage>
</organism>
<dbReference type="OrthoDB" id="6026237at2"/>
<keyword evidence="1" id="KW-0472">Membrane</keyword>
<dbReference type="EMBL" id="JAJA02000001">
    <property type="protein sequence ID" value="KWS06075.1"/>
    <property type="molecule type" value="Genomic_DNA"/>
</dbReference>
<feature type="transmembrane region" description="Helical" evidence="1">
    <location>
        <begin position="63"/>
        <end position="81"/>
    </location>
</feature>
<evidence type="ECO:0000256" key="1">
    <source>
        <dbReference type="SAM" id="Phobius"/>
    </source>
</evidence>
<dbReference type="AlphaFoldDB" id="A0A108UBK0"/>
<evidence type="ECO:0000313" key="2">
    <source>
        <dbReference type="EMBL" id="KWS06075.1"/>
    </source>
</evidence>
<dbReference type="RefSeq" id="WP_036105820.1">
    <property type="nucleotide sequence ID" value="NZ_JAJA02000001.1"/>
</dbReference>
<evidence type="ECO:0000313" key="3">
    <source>
        <dbReference type="Proteomes" id="UP000023435"/>
    </source>
</evidence>
<protein>
    <submittedName>
        <fullName evidence="2">Permeases of the major facilitator superfamily</fullName>
    </submittedName>
</protein>